<reference evidence="2 4" key="2">
    <citation type="submission" date="2018-08" db="EMBL/GenBank/DDBJ databases">
        <title>Complete genome of the Arcobacter ellisii type strain LMG 26155.</title>
        <authorList>
            <person name="Miller W.G."/>
            <person name="Yee E."/>
            <person name="Bono J.L."/>
        </authorList>
    </citation>
    <scope>NUCLEOTIDE SEQUENCE [LARGE SCALE GENOMIC DNA]</scope>
    <source>
        <strain evidence="2 4">LMG 26155</strain>
    </source>
</reference>
<proteinExistence type="predicted"/>
<dbReference type="RefSeq" id="WP_118917146.1">
    <property type="nucleotide sequence ID" value="NZ_CP032097.1"/>
</dbReference>
<dbReference type="EMBL" id="NXIG01000019">
    <property type="protein sequence ID" value="RXI28763.1"/>
    <property type="molecule type" value="Genomic_DNA"/>
</dbReference>
<keyword evidence="1" id="KW-0472">Membrane</keyword>
<dbReference type="Pfam" id="PF04914">
    <property type="entry name" value="DltD"/>
    <property type="match status" value="1"/>
</dbReference>
<dbReference type="EMBL" id="CP032097">
    <property type="protein sequence ID" value="AXX94949.1"/>
    <property type="molecule type" value="Genomic_DNA"/>
</dbReference>
<evidence type="ECO:0000256" key="1">
    <source>
        <dbReference type="SAM" id="Phobius"/>
    </source>
</evidence>
<dbReference type="PANTHER" id="PTHR40039:SF1">
    <property type="entry name" value="PROTEIN DLTD"/>
    <property type="match status" value="1"/>
</dbReference>
<protein>
    <submittedName>
        <fullName evidence="2">D-alanyl carrier protein:peptidoglycan D-alanyltransferase</fullName>
    </submittedName>
    <submittedName>
        <fullName evidence="3">DltD</fullName>
    </submittedName>
</protein>
<keyword evidence="1" id="KW-1133">Transmembrane helix</keyword>
<evidence type="ECO:0000313" key="4">
    <source>
        <dbReference type="Proteomes" id="UP000262582"/>
    </source>
</evidence>
<dbReference type="AlphaFoldDB" id="A0A347U7X1"/>
<dbReference type="InterPro" id="IPR006998">
    <property type="entry name" value="DltD"/>
</dbReference>
<dbReference type="Proteomes" id="UP000262582">
    <property type="component" value="Chromosome"/>
</dbReference>
<sequence length="372" mass="43985">MNKFFINVFALLISTFIVGIGVFLFKNEILNYYDKSLESLKKTNELQSDLESGKIVVFGSSELLNSNQKFIPQNYFNNDLKLPLRVQGNEGHQEFVILSQLAALENEKVKENAKVVILLSPSWFTGNSDNGTKIPKFLEYMYPGMMNKLYFQSSVDDKFKILINEYVRKNFNLIKEPGYIYTHTFEEFKENYFDNQIKKFIINVYENRNKISQTVSYQKPKFDYEALKIEAKNFELPSNNNSFGINNDNYTKFIEPTVNKEYFPFTIILPKIEENQEYKDFLLLLELLQNYKIKPLFIMQDLNPYIFAKNREEMNILVSLIKSKVEEKGFEYFDMWSYKKEDYEFGVLTDSVHLGELGWVKVNQKIIEHFMQ</sequence>
<keyword evidence="1" id="KW-0812">Transmembrane</keyword>
<dbReference type="KEGG" id="aell:AELL_1285"/>
<accession>A0A347U7X1</accession>
<evidence type="ECO:0000313" key="3">
    <source>
        <dbReference type="EMBL" id="RXI28763.1"/>
    </source>
</evidence>
<name>A0A347U7X1_9BACT</name>
<gene>
    <name evidence="2" type="primary">dltD</name>
    <name evidence="2" type="ORF">AELL_1285</name>
    <name evidence="3" type="ORF">CP962_13545</name>
</gene>
<dbReference type="OrthoDB" id="8648862at2"/>
<reference evidence="3 5" key="1">
    <citation type="submission" date="2017-09" db="EMBL/GenBank/DDBJ databases">
        <title>Genomics of the genus Arcobacter.</title>
        <authorList>
            <person name="Perez-Cataluna A."/>
            <person name="Figueras M.J."/>
            <person name="Salas-Masso N."/>
        </authorList>
    </citation>
    <scope>NUCLEOTIDE SEQUENCE [LARGE SCALE GENOMIC DNA]</scope>
    <source>
        <strain evidence="3 5">CECT 7837</strain>
    </source>
</reference>
<evidence type="ECO:0000313" key="2">
    <source>
        <dbReference type="EMBL" id="AXX94949.1"/>
    </source>
</evidence>
<evidence type="ECO:0000313" key="5">
    <source>
        <dbReference type="Proteomes" id="UP000290588"/>
    </source>
</evidence>
<feature type="transmembrane region" description="Helical" evidence="1">
    <location>
        <begin position="6"/>
        <end position="25"/>
    </location>
</feature>
<dbReference type="PANTHER" id="PTHR40039">
    <property type="entry name" value="PROTEIN DLTD"/>
    <property type="match status" value="1"/>
</dbReference>
<organism evidence="3 5">
    <name type="scientific">Arcobacter ellisii</name>
    <dbReference type="NCBI Taxonomy" id="913109"/>
    <lineage>
        <taxon>Bacteria</taxon>
        <taxon>Pseudomonadati</taxon>
        <taxon>Campylobacterota</taxon>
        <taxon>Epsilonproteobacteria</taxon>
        <taxon>Campylobacterales</taxon>
        <taxon>Arcobacteraceae</taxon>
        <taxon>Arcobacter</taxon>
    </lineage>
</organism>
<dbReference type="Proteomes" id="UP000290588">
    <property type="component" value="Unassembled WGS sequence"/>
</dbReference>
<keyword evidence="4" id="KW-1185">Reference proteome</keyword>